<keyword evidence="3" id="KW-0808">Transferase</keyword>
<dbReference type="GO" id="GO:0000160">
    <property type="term" value="P:phosphorelay signal transduction system"/>
    <property type="evidence" value="ECO:0007669"/>
    <property type="project" value="UniProtKB-KW"/>
</dbReference>
<dbReference type="PANTHER" id="PTHR24421">
    <property type="entry name" value="NITRATE/NITRITE SENSOR PROTEIN NARX-RELATED"/>
    <property type="match status" value="1"/>
</dbReference>
<organism evidence="5">
    <name type="scientific">bioreactor metagenome</name>
    <dbReference type="NCBI Taxonomy" id="1076179"/>
    <lineage>
        <taxon>unclassified sequences</taxon>
        <taxon>metagenomes</taxon>
        <taxon>ecological metagenomes</taxon>
    </lineage>
</organism>
<reference evidence="5" key="1">
    <citation type="submission" date="2019-08" db="EMBL/GenBank/DDBJ databases">
        <authorList>
            <person name="Kucharzyk K."/>
            <person name="Murdoch R.W."/>
            <person name="Higgins S."/>
            <person name="Loffler F."/>
        </authorList>
    </citation>
    <scope>NUCLEOTIDE SEQUENCE</scope>
</reference>
<dbReference type="PANTHER" id="PTHR24421:SF10">
    <property type="entry name" value="NITRATE_NITRITE SENSOR PROTEIN NARQ"/>
    <property type="match status" value="1"/>
</dbReference>
<dbReference type="AlphaFoldDB" id="A0A645C5J2"/>
<dbReference type="InterPro" id="IPR036890">
    <property type="entry name" value="HATPase_C_sf"/>
</dbReference>
<evidence type="ECO:0000313" key="5">
    <source>
        <dbReference type="EMBL" id="MPM72912.1"/>
    </source>
</evidence>
<protein>
    <recommendedName>
        <fullName evidence="2">histidine kinase</fullName>
        <ecNumber evidence="2">2.7.13.3</ecNumber>
    </recommendedName>
</protein>
<dbReference type="SUPFAM" id="SSF55874">
    <property type="entry name" value="ATPase domain of HSP90 chaperone/DNA topoisomerase II/histidine kinase"/>
    <property type="match status" value="1"/>
</dbReference>
<proteinExistence type="predicted"/>
<comment type="caution">
    <text evidence="5">The sequence shown here is derived from an EMBL/GenBank/DDBJ whole genome shotgun (WGS) entry which is preliminary data.</text>
</comment>
<dbReference type="InterPro" id="IPR050482">
    <property type="entry name" value="Sensor_HK_TwoCompSys"/>
</dbReference>
<dbReference type="Gene3D" id="3.30.565.10">
    <property type="entry name" value="Histidine kinase-like ATPase, C-terminal domain"/>
    <property type="match status" value="1"/>
</dbReference>
<gene>
    <name evidence="5" type="ORF">SDC9_119888</name>
</gene>
<sequence>MQRSLLVLTVVDDGKGFDISSVKPQRNGLQNMKDRAGHIHGNFSISSELGKGTTVTFSVKII</sequence>
<name>A0A645C5J2_9ZZZZ</name>
<comment type="catalytic activity">
    <reaction evidence="1">
        <text>ATP + protein L-histidine = ADP + protein N-phospho-L-histidine.</text>
        <dbReference type="EC" id="2.7.13.3"/>
    </reaction>
</comment>
<evidence type="ECO:0000256" key="2">
    <source>
        <dbReference type="ARBA" id="ARBA00012438"/>
    </source>
</evidence>
<keyword evidence="4" id="KW-0418">Kinase</keyword>
<dbReference type="GO" id="GO:0004673">
    <property type="term" value="F:protein histidine kinase activity"/>
    <property type="evidence" value="ECO:0007669"/>
    <property type="project" value="UniProtKB-EC"/>
</dbReference>
<evidence type="ECO:0000256" key="1">
    <source>
        <dbReference type="ARBA" id="ARBA00000085"/>
    </source>
</evidence>
<evidence type="ECO:0000256" key="4">
    <source>
        <dbReference type="ARBA" id="ARBA00022777"/>
    </source>
</evidence>
<dbReference type="EC" id="2.7.13.3" evidence="2"/>
<accession>A0A645C5J2</accession>
<dbReference type="EMBL" id="VSSQ01025032">
    <property type="protein sequence ID" value="MPM72912.1"/>
    <property type="molecule type" value="Genomic_DNA"/>
</dbReference>
<evidence type="ECO:0000256" key="3">
    <source>
        <dbReference type="ARBA" id="ARBA00022679"/>
    </source>
</evidence>